<dbReference type="Pfam" id="PF06985">
    <property type="entry name" value="HET"/>
    <property type="match status" value="1"/>
</dbReference>
<feature type="region of interest" description="Disordered" evidence="1">
    <location>
        <begin position="395"/>
        <end position="414"/>
    </location>
</feature>
<sequence>MVDPYVEAPLNLREREIRLVTLEHSHVSEPIKCILRSYALDDECAAYVALSYAWGAKERYDYIQINDFSFPVGRSLWSFLHQMRMQHQHSTFWIDAVCINQADVFEQNHQVQMMRQIYTNAHSVWVWLGEADDTTHSDVAMQYMKTREAFGNREVNYKKLWNASKARAVLSLCERVYWRRIWIVQEIMLAKDATVLCGNHRVGFTELQHLISDLQTISDRGRAMHITGVSDVLDSPATTIVKAKSEWDGSPQPLTTLLEQYHNQQSTDVRDKVYALHGLAHNSDAIAINYHIEPKALLTEIIYHTCSQQASKTDMKRSKKDLLRFAKMMRETLKVICTDEELDFHISVARGDGISMEKDYGLRIRGQFVEEGALRADSALEEYINGHVPSWHPSWSQHVPTRNQGPDDAYENRSPPVVVIPARHRRERIEGLYVVRESEDMVDFRRRSRDPERRRSLYSDSEDMARFRRHNRDRESENMADSSMHRGTPNVDYLTGPSIRSIEDYNTPSYEPVTLLMPTSEEFDQQQQQPQIDADVHATQAVFQDILPKTQASSLANQQVSSHSSDDPTMTSSNSAAINVAGQLDNDTGPWTLYTGQHFPDVFASESETPTSLEDYDPETYLAKFNPFHQEDVGMIRIVADEVHADDTCGQTSPWFHDRAQQGD</sequence>
<gene>
    <name evidence="3" type="ORF">CC86DRAFT_368787</name>
</gene>
<name>A0A6A7A606_9PLEO</name>
<dbReference type="PANTHER" id="PTHR24148:SF73">
    <property type="entry name" value="HET DOMAIN PROTEIN (AFU_ORTHOLOGUE AFUA_8G01020)"/>
    <property type="match status" value="1"/>
</dbReference>
<dbReference type="EMBL" id="MU006222">
    <property type="protein sequence ID" value="KAF2828583.1"/>
    <property type="molecule type" value="Genomic_DNA"/>
</dbReference>
<feature type="compositionally biased region" description="Polar residues" evidence="1">
    <location>
        <begin position="395"/>
        <end position="404"/>
    </location>
</feature>
<evidence type="ECO:0000313" key="4">
    <source>
        <dbReference type="Proteomes" id="UP000799424"/>
    </source>
</evidence>
<dbReference type="AlphaFoldDB" id="A0A6A7A606"/>
<feature type="domain" description="Heterokaryon incompatibility" evidence="2">
    <location>
        <begin position="47"/>
        <end position="186"/>
    </location>
</feature>
<dbReference type="InterPro" id="IPR052895">
    <property type="entry name" value="HetReg/Transcr_Mod"/>
</dbReference>
<dbReference type="InterPro" id="IPR010730">
    <property type="entry name" value="HET"/>
</dbReference>
<dbReference type="Proteomes" id="UP000799424">
    <property type="component" value="Unassembled WGS sequence"/>
</dbReference>
<dbReference type="OrthoDB" id="5386682at2759"/>
<evidence type="ECO:0000313" key="3">
    <source>
        <dbReference type="EMBL" id="KAF2828583.1"/>
    </source>
</evidence>
<feature type="region of interest" description="Disordered" evidence="1">
    <location>
        <begin position="553"/>
        <end position="572"/>
    </location>
</feature>
<proteinExistence type="predicted"/>
<organism evidence="3 4">
    <name type="scientific">Ophiobolus disseminans</name>
    <dbReference type="NCBI Taxonomy" id="1469910"/>
    <lineage>
        <taxon>Eukaryota</taxon>
        <taxon>Fungi</taxon>
        <taxon>Dikarya</taxon>
        <taxon>Ascomycota</taxon>
        <taxon>Pezizomycotina</taxon>
        <taxon>Dothideomycetes</taxon>
        <taxon>Pleosporomycetidae</taxon>
        <taxon>Pleosporales</taxon>
        <taxon>Pleosporineae</taxon>
        <taxon>Phaeosphaeriaceae</taxon>
        <taxon>Ophiobolus</taxon>
    </lineage>
</organism>
<keyword evidence="4" id="KW-1185">Reference proteome</keyword>
<protein>
    <submittedName>
        <fullName evidence="3">HET-domain-containing protein</fullName>
    </submittedName>
</protein>
<feature type="region of interest" description="Disordered" evidence="1">
    <location>
        <begin position="464"/>
        <end position="497"/>
    </location>
</feature>
<dbReference type="PANTHER" id="PTHR24148">
    <property type="entry name" value="ANKYRIN REPEAT DOMAIN-CONTAINING PROTEIN 39 HOMOLOG-RELATED"/>
    <property type="match status" value="1"/>
</dbReference>
<evidence type="ECO:0000259" key="2">
    <source>
        <dbReference type="Pfam" id="PF06985"/>
    </source>
</evidence>
<reference evidence="3" key="1">
    <citation type="journal article" date="2020" name="Stud. Mycol.">
        <title>101 Dothideomycetes genomes: a test case for predicting lifestyles and emergence of pathogens.</title>
        <authorList>
            <person name="Haridas S."/>
            <person name="Albert R."/>
            <person name="Binder M."/>
            <person name="Bloem J."/>
            <person name="Labutti K."/>
            <person name="Salamov A."/>
            <person name="Andreopoulos B."/>
            <person name="Baker S."/>
            <person name="Barry K."/>
            <person name="Bills G."/>
            <person name="Bluhm B."/>
            <person name="Cannon C."/>
            <person name="Castanera R."/>
            <person name="Culley D."/>
            <person name="Daum C."/>
            <person name="Ezra D."/>
            <person name="Gonzalez J."/>
            <person name="Henrissat B."/>
            <person name="Kuo A."/>
            <person name="Liang C."/>
            <person name="Lipzen A."/>
            <person name="Lutzoni F."/>
            <person name="Magnuson J."/>
            <person name="Mondo S."/>
            <person name="Nolan M."/>
            <person name="Ohm R."/>
            <person name="Pangilinan J."/>
            <person name="Park H.-J."/>
            <person name="Ramirez L."/>
            <person name="Alfaro M."/>
            <person name="Sun H."/>
            <person name="Tritt A."/>
            <person name="Yoshinaga Y."/>
            <person name="Zwiers L.-H."/>
            <person name="Turgeon B."/>
            <person name="Goodwin S."/>
            <person name="Spatafora J."/>
            <person name="Crous P."/>
            <person name="Grigoriev I."/>
        </authorList>
    </citation>
    <scope>NUCLEOTIDE SEQUENCE</scope>
    <source>
        <strain evidence="3">CBS 113818</strain>
    </source>
</reference>
<accession>A0A6A7A606</accession>
<evidence type="ECO:0000256" key="1">
    <source>
        <dbReference type="SAM" id="MobiDB-lite"/>
    </source>
</evidence>